<dbReference type="RefSeq" id="WP_204697409.1">
    <property type="nucleotide sequence ID" value="NZ_JAFBEC010000005.1"/>
</dbReference>
<evidence type="ECO:0000313" key="2">
    <source>
        <dbReference type="Proteomes" id="UP000741863"/>
    </source>
</evidence>
<gene>
    <name evidence="1" type="ORF">JOD17_002024</name>
</gene>
<proteinExistence type="predicted"/>
<name>A0ABS2PBX1_9BACL</name>
<protein>
    <submittedName>
        <fullName evidence="1">Uncharacterized protein</fullName>
    </submittedName>
</protein>
<comment type="caution">
    <text evidence="1">The sequence shown here is derived from an EMBL/GenBank/DDBJ whole genome shotgun (WGS) entry which is preliminary data.</text>
</comment>
<sequence>MFTIVRVRNGVTETLKDSSSHLEKIFVDSITASHLAFALNRHLLPNAARWEIRSI</sequence>
<evidence type="ECO:0000313" key="1">
    <source>
        <dbReference type="EMBL" id="MBM7632930.1"/>
    </source>
</evidence>
<organism evidence="1 2">
    <name type="scientific">Geomicrobium sediminis</name>
    <dbReference type="NCBI Taxonomy" id="1347788"/>
    <lineage>
        <taxon>Bacteria</taxon>
        <taxon>Bacillati</taxon>
        <taxon>Bacillota</taxon>
        <taxon>Bacilli</taxon>
        <taxon>Bacillales</taxon>
        <taxon>Geomicrobium</taxon>
    </lineage>
</organism>
<keyword evidence="2" id="KW-1185">Reference proteome</keyword>
<reference evidence="1 2" key="1">
    <citation type="submission" date="2021-01" db="EMBL/GenBank/DDBJ databases">
        <title>Genomic Encyclopedia of Type Strains, Phase IV (KMG-IV): sequencing the most valuable type-strain genomes for metagenomic binning, comparative biology and taxonomic classification.</title>
        <authorList>
            <person name="Goeker M."/>
        </authorList>
    </citation>
    <scope>NUCLEOTIDE SEQUENCE [LARGE SCALE GENOMIC DNA]</scope>
    <source>
        <strain evidence="1 2">DSM 25540</strain>
    </source>
</reference>
<accession>A0ABS2PBX1</accession>
<dbReference type="EMBL" id="JAFBEC010000005">
    <property type="protein sequence ID" value="MBM7632930.1"/>
    <property type="molecule type" value="Genomic_DNA"/>
</dbReference>
<dbReference type="Proteomes" id="UP000741863">
    <property type="component" value="Unassembled WGS sequence"/>
</dbReference>